<proteinExistence type="predicted"/>
<dbReference type="GO" id="GO:0005634">
    <property type="term" value="C:nucleus"/>
    <property type="evidence" value="ECO:0007669"/>
    <property type="project" value="UniProtKB-SubCell"/>
</dbReference>
<keyword evidence="9" id="KW-1185">Reference proteome</keyword>
<feature type="compositionally biased region" description="Basic residues" evidence="6">
    <location>
        <begin position="41"/>
        <end position="50"/>
    </location>
</feature>
<reference evidence="8" key="1">
    <citation type="submission" date="2022-04" db="EMBL/GenBank/DDBJ databases">
        <title>A functionally conserved STORR gene fusion in Papaver species that diverged 16.8 million years ago.</title>
        <authorList>
            <person name="Catania T."/>
        </authorList>
    </citation>
    <scope>NUCLEOTIDE SEQUENCE</scope>
    <source>
        <strain evidence="8">S-188037</strain>
    </source>
</reference>
<evidence type="ECO:0000256" key="6">
    <source>
        <dbReference type="SAM" id="MobiDB-lite"/>
    </source>
</evidence>
<evidence type="ECO:0000256" key="1">
    <source>
        <dbReference type="ARBA" id="ARBA00004123"/>
    </source>
</evidence>
<feature type="region of interest" description="Disordered" evidence="6">
    <location>
        <begin position="185"/>
        <end position="210"/>
    </location>
</feature>
<dbReference type="InterPro" id="IPR017887">
    <property type="entry name" value="TF_TCP_subgr"/>
</dbReference>
<dbReference type="InterPro" id="IPR005333">
    <property type="entry name" value="Transcription_factor_TCP"/>
</dbReference>
<evidence type="ECO:0000256" key="3">
    <source>
        <dbReference type="ARBA" id="ARBA00023125"/>
    </source>
</evidence>
<keyword evidence="4" id="KW-0804">Transcription</keyword>
<keyword evidence="5" id="KW-0539">Nucleus</keyword>
<dbReference type="PANTHER" id="PTHR31072">
    <property type="entry name" value="TRANSCRIPTION FACTOR TCP4-RELATED"/>
    <property type="match status" value="1"/>
</dbReference>
<feature type="region of interest" description="Disordered" evidence="6">
    <location>
        <begin position="26"/>
        <end position="50"/>
    </location>
</feature>
<keyword evidence="3" id="KW-0238">DNA-binding</keyword>
<evidence type="ECO:0000259" key="7">
    <source>
        <dbReference type="PROSITE" id="PS51369"/>
    </source>
</evidence>
<dbReference type="EMBL" id="JAJJMB010011871">
    <property type="protein sequence ID" value="KAI3896728.1"/>
    <property type="molecule type" value="Genomic_DNA"/>
</dbReference>
<feature type="domain" description="TCP" evidence="7">
    <location>
        <begin position="38"/>
        <end position="92"/>
    </location>
</feature>
<dbReference type="AlphaFoldDB" id="A0AAD4XDE5"/>
<evidence type="ECO:0000256" key="2">
    <source>
        <dbReference type="ARBA" id="ARBA00023015"/>
    </source>
</evidence>
<dbReference type="PANTHER" id="PTHR31072:SF91">
    <property type="entry name" value="TRANSCRIPTION FACTOR TCP6"/>
    <property type="match status" value="1"/>
</dbReference>
<evidence type="ECO:0000256" key="4">
    <source>
        <dbReference type="ARBA" id="ARBA00023163"/>
    </source>
</evidence>
<dbReference type="GO" id="GO:0043565">
    <property type="term" value="F:sequence-specific DNA binding"/>
    <property type="evidence" value="ECO:0007669"/>
    <property type="project" value="TreeGrafter"/>
</dbReference>
<evidence type="ECO:0000313" key="8">
    <source>
        <dbReference type="EMBL" id="KAI3896728.1"/>
    </source>
</evidence>
<organism evidence="8 9">
    <name type="scientific">Papaver atlanticum</name>
    <dbReference type="NCBI Taxonomy" id="357466"/>
    <lineage>
        <taxon>Eukaryota</taxon>
        <taxon>Viridiplantae</taxon>
        <taxon>Streptophyta</taxon>
        <taxon>Embryophyta</taxon>
        <taxon>Tracheophyta</taxon>
        <taxon>Spermatophyta</taxon>
        <taxon>Magnoliopsida</taxon>
        <taxon>Ranunculales</taxon>
        <taxon>Papaveraceae</taxon>
        <taxon>Papaveroideae</taxon>
        <taxon>Papaver</taxon>
    </lineage>
</organism>
<dbReference type="PROSITE" id="PS51369">
    <property type="entry name" value="TCP"/>
    <property type="match status" value="1"/>
</dbReference>
<accession>A0AAD4XDE5</accession>
<feature type="compositionally biased region" description="Basic and acidic residues" evidence="6">
    <location>
        <begin position="189"/>
        <end position="210"/>
    </location>
</feature>
<keyword evidence="2" id="KW-0805">Transcription regulation</keyword>
<sequence length="210" mass="23143">MSSDLVLQHQQQEEALSILQQQSATPVKKTLAKRSSSSRDRHTKVNGRGRRVRVPAICAARIFQLTRELGHKSDGETIEWLLHHAESSIVAATGTGTIAACMTETCSESNRPSHQLSNGGCDNNFLNGVQQKFESSSQQQSMFRLDLCQPVGLEYSVAGSGAVNGGGGYNNRHLPFTAMLFQPSSAENSEDHQQHQLHQDEQHQQVLKEH</sequence>
<comment type="caution">
    <text evidence="8">The sequence shown here is derived from an EMBL/GenBank/DDBJ whole genome shotgun (WGS) entry which is preliminary data.</text>
</comment>
<comment type="subcellular location">
    <subcellularLocation>
        <location evidence="1">Nucleus</location>
    </subcellularLocation>
</comment>
<dbReference type="Proteomes" id="UP001202328">
    <property type="component" value="Unassembled WGS sequence"/>
</dbReference>
<protein>
    <recommendedName>
        <fullName evidence="7">TCP domain-containing protein</fullName>
    </recommendedName>
</protein>
<gene>
    <name evidence="8" type="ORF">MKW98_009581</name>
</gene>
<name>A0AAD4XDE5_9MAGN</name>
<dbReference type="Pfam" id="PF03634">
    <property type="entry name" value="TCP"/>
    <property type="match status" value="1"/>
</dbReference>
<evidence type="ECO:0000256" key="5">
    <source>
        <dbReference type="ARBA" id="ARBA00023242"/>
    </source>
</evidence>
<evidence type="ECO:0000313" key="9">
    <source>
        <dbReference type="Proteomes" id="UP001202328"/>
    </source>
</evidence>
<dbReference type="GO" id="GO:0003700">
    <property type="term" value="F:DNA-binding transcription factor activity"/>
    <property type="evidence" value="ECO:0007669"/>
    <property type="project" value="InterPro"/>
</dbReference>